<gene>
    <name evidence="8" type="primary">mdtK_2</name>
    <name evidence="8" type="ORF">HAPAU_05160</name>
</gene>
<proteinExistence type="predicted"/>
<evidence type="ECO:0000313" key="9">
    <source>
        <dbReference type="Proteomes" id="UP000075321"/>
    </source>
</evidence>
<evidence type="ECO:0000256" key="7">
    <source>
        <dbReference type="SAM" id="Phobius"/>
    </source>
</evidence>
<feature type="transmembrane region" description="Helical" evidence="7">
    <location>
        <begin position="20"/>
        <end position="37"/>
    </location>
</feature>
<name>A0A151AJN1_9EURY</name>
<dbReference type="PANTHER" id="PTHR43549">
    <property type="entry name" value="MULTIDRUG RESISTANCE PROTEIN YPNP-RELATED"/>
    <property type="match status" value="1"/>
</dbReference>
<dbReference type="Pfam" id="PF01554">
    <property type="entry name" value="MatE"/>
    <property type="match status" value="2"/>
</dbReference>
<dbReference type="CDD" id="cd13142">
    <property type="entry name" value="MATE_like_12"/>
    <property type="match status" value="1"/>
</dbReference>
<comment type="subcellular location">
    <subcellularLocation>
        <location evidence="1">Cell membrane</location>
        <topology evidence="1">Multi-pass membrane protein</topology>
    </subcellularLocation>
</comment>
<dbReference type="InterPro" id="IPR048279">
    <property type="entry name" value="MdtK-like"/>
</dbReference>
<feature type="transmembrane region" description="Helical" evidence="7">
    <location>
        <begin position="49"/>
        <end position="78"/>
    </location>
</feature>
<accession>A0A151AJN1</accession>
<feature type="transmembrane region" description="Helical" evidence="7">
    <location>
        <begin position="140"/>
        <end position="161"/>
    </location>
</feature>
<keyword evidence="2" id="KW-0813">Transport</keyword>
<feature type="transmembrane region" description="Helical" evidence="7">
    <location>
        <begin position="423"/>
        <end position="444"/>
    </location>
</feature>
<dbReference type="GO" id="GO:0042910">
    <property type="term" value="F:xenobiotic transmembrane transporter activity"/>
    <property type="evidence" value="ECO:0007669"/>
    <property type="project" value="InterPro"/>
</dbReference>
<dbReference type="PIRSF" id="PIRSF006603">
    <property type="entry name" value="DinF"/>
    <property type="match status" value="1"/>
</dbReference>
<evidence type="ECO:0000256" key="4">
    <source>
        <dbReference type="ARBA" id="ARBA00022692"/>
    </source>
</evidence>
<evidence type="ECO:0000256" key="1">
    <source>
        <dbReference type="ARBA" id="ARBA00004651"/>
    </source>
</evidence>
<protein>
    <submittedName>
        <fullName evidence="8">Multidrug resistance protein MdtK</fullName>
    </submittedName>
</protein>
<dbReference type="GO" id="GO:0015297">
    <property type="term" value="F:antiporter activity"/>
    <property type="evidence" value="ECO:0007669"/>
    <property type="project" value="InterPro"/>
</dbReference>
<keyword evidence="6 7" id="KW-0472">Membrane</keyword>
<feature type="transmembrane region" description="Helical" evidence="7">
    <location>
        <begin position="399"/>
        <end position="416"/>
    </location>
</feature>
<sequence length="492" mass="51985">MADSSSTLTSGGLIRPMVRLAWPIVVFQVLQVAYNLADTLWLGQLSADAVGAISLAFPLVFLLIAIAAGFTTAGSILVAQYTGAESDASAGLFAGQTLAFVGVLATLLGVLGYFYTDPALSLLPSDPQTTERVIPLAADYMRVFFLGLPFLFGFYVFEALMRGSGNTRLPMRLMFVSVVLNVAIDPFLIFGFDSNPLFAWLSLSSLEGLLFSLTGFSGYGIEGAALATVFSRGVASLLAFYVLFRTPFGPDVRLSHLRLDPENVREITRLGVPTSLEQSANALALVVLTAMVVSFAPPVVAAYGLGNRLISLVFLPALGLSKATETIVGQNLGAEKPERAERAVRLAAGAAGGVMTGVAVVAVIFARPINAVFLGEDVPGAAETIALATDYLRIRSVEFAFIGVMQVVLGAFRGAGNTKTAMVLSWLNLWGVRVPAVYLLAFTAGWGATGIWVGMTMGHIVGAVLAGAWFLRGTWKESLIEEPVGPTPSIEE</sequence>
<keyword evidence="5 7" id="KW-1133">Transmembrane helix</keyword>
<keyword evidence="3" id="KW-1003">Cell membrane</keyword>
<keyword evidence="4 7" id="KW-0812">Transmembrane</keyword>
<reference evidence="8 9" key="1">
    <citation type="submission" date="2016-02" db="EMBL/GenBank/DDBJ databases">
        <title>Genome sequence of Halalkalicoccus paucihalophilus DSM 24557.</title>
        <authorList>
            <person name="Poehlein A."/>
            <person name="Daniel R."/>
        </authorList>
    </citation>
    <scope>NUCLEOTIDE SEQUENCE [LARGE SCALE GENOMIC DNA]</scope>
    <source>
        <strain evidence="8 9">DSM 24557</strain>
    </source>
</reference>
<evidence type="ECO:0000256" key="6">
    <source>
        <dbReference type="ARBA" id="ARBA00023136"/>
    </source>
</evidence>
<feature type="transmembrane region" description="Helical" evidence="7">
    <location>
        <begin position="282"/>
        <end position="305"/>
    </location>
</feature>
<feature type="transmembrane region" description="Helical" evidence="7">
    <location>
        <begin position="450"/>
        <end position="471"/>
    </location>
</feature>
<feature type="transmembrane region" description="Helical" evidence="7">
    <location>
        <begin position="346"/>
        <end position="366"/>
    </location>
</feature>
<dbReference type="PANTHER" id="PTHR43549:SF2">
    <property type="entry name" value="MULTIDRUG RESISTANCE PROTEIN NORM-RELATED"/>
    <property type="match status" value="1"/>
</dbReference>
<feature type="transmembrane region" description="Helical" evidence="7">
    <location>
        <begin position="173"/>
        <end position="192"/>
    </location>
</feature>
<dbReference type="InterPro" id="IPR052031">
    <property type="entry name" value="Membrane_Transporter-Flippase"/>
</dbReference>
<feature type="transmembrane region" description="Helical" evidence="7">
    <location>
        <begin position="198"/>
        <end position="216"/>
    </location>
</feature>
<dbReference type="PATRIC" id="fig|1008153.3.peg.515"/>
<feature type="transmembrane region" description="Helical" evidence="7">
    <location>
        <begin position="90"/>
        <end position="115"/>
    </location>
</feature>
<feature type="transmembrane region" description="Helical" evidence="7">
    <location>
        <begin position="223"/>
        <end position="244"/>
    </location>
</feature>
<comment type="caution">
    <text evidence="8">The sequence shown here is derived from an EMBL/GenBank/DDBJ whole genome shotgun (WGS) entry which is preliminary data.</text>
</comment>
<dbReference type="InterPro" id="IPR002528">
    <property type="entry name" value="MATE_fam"/>
</dbReference>
<dbReference type="Proteomes" id="UP000075321">
    <property type="component" value="Unassembled WGS sequence"/>
</dbReference>
<dbReference type="RefSeq" id="WP_066379095.1">
    <property type="nucleotide sequence ID" value="NZ_LTAZ01000001.1"/>
</dbReference>
<evidence type="ECO:0000256" key="2">
    <source>
        <dbReference type="ARBA" id="ARBA00022448"/>
    </source>
</evidence>
<evidence type="ECO:0000256" key="3">
    <source>
        <dbReference type="ARBA" id="ARBA00022475"/>
    </source>
</evidence>
<dbReference type="GO" id="GO:0005886">
    <property type="term" value="C:plasma membrane"/>
    <property type="evidence" value="ECO:0007669"/>
    <property type="project" value="UniProtKB-SubCell"/>
</dbReference>
<evidence type="ECO:0000313" key="8">
    <source>
        <dbReference type="EMBL" id="KYH27841.1"/>
    </source>
</evidence>
<keyword evidence="9" id="KW-1185">Reference proteome</keyword>
<evidence type="ECO:0000256" key="5">
    <source>
        <dbReference type="ARBA" id="ARBA00022989"/>
    </source>
</evidence>
<dbReference type="NCBIfam" id="TIGR00797">
    <property type="entry name" value="matE"/>
    <property type="match status" value="1"/>
</dbReference>
<dbReference type="EMBL" id="LTAZ01000001">
    <property type="protein sequence ID" value="KYH27841.1"/>
    <property type="molecule type" value="Genomic_DNA"/>
</dbReference>
<dbReference type="AlphaFoldDB" id="A0A151AJN1"/>
<organism evidence="8 9">
    <name type="scientific">Halalkalicoccus paucihalophilus</name>
    <dbReference type="NCBI Taxonomy" id="1008153"/>
    <lineage>
        <taxon>Archaea</taxon>
        <taxon>Methanobacteriati</taxon>
        <taxon>Methanobacteriota</taxon>
        <taxon>Stenosarchaea group</taxon>
        <taxon>Halobacteria</taxon>
        <taxon>Halobacteriales</taxon>
        <taxon>Halococcaceae</taxon>
        <taxon>Halalkalicoccus</taxon>
    </lineage>
</organism>